<protein>
    <recommendedName>
        <fullName evidence="4">Protein unc-79 homolog</fullName>
    </recommendedName>
</protein>
<feature type="compositionally biased region" description="Basic and acidic residues" evidence="1">
    <location>
        <begin position="500"/>
        <end position="517"/>
    </location>
</feature>
<proteinExistence type="predicted"/>
<accession>A0A9N9SEW2</accession>
<dbReference type="AlphaFoldDB" id="A0A9N9SEW2"/>
<gene>
    <name evidence="2" type="ORF">PHAECO_LOCUS4450</name>
</gene>
<dbReference type="Proteomes" id="UP001153737">
    <property type="component" value="Chromosome 14"/>
</dbReference>
<feature type="region of interest" description="Disordered" evidence="1">
    <location>
        <begin position="380"/>
        <end position="405"/>
    </location>
</feature>
<keyword evidence="3" id="KW-1185">Reference proteome</keyword>
<dbReference type="EMBL" id="OU896720">
    <property type="protein sequence ID" value="CAG9816970.1"/>
    <property type="molecule type" value="Genomic_DNA"/>
</dbReference>
<name>A0A9N9SEW2_PHACE</name>
<feature type="region of interest" description="Disordered" evidence="1">
    <location>
        <begin position="588"/>
        <end position="608"/>
    </location>
</feature>
<evidence type="ECO:0000256" key="1">
    <source>
        <dbReference type="SAM" id="MobiDB-lite"/>
    </source>
</evidence>
<organism evidence="2 3">
    <name type="scientific">Phaedon cochleariae</name>
    <name type="common">Mustard beetle</name>
    <dbReference type="NCBI Taxonomy" id="80249"/>
    <lineage>
        <taxon>Eukaryota</taxon>
        <taxon>Metazoa</taxon>
        <taxon>Ecdysozoa</taxon>
        <taxon>Arthropoda</taxon>
        <taxon>Hexapoda</taxon>
        <taxon>Insecta</taxon>
        <taxon>Pterygota</taxon>
        <taxon>Neoptera</taxon>
        <taxon>Endopterygota</taxon>
        <taxon>Coleoptera</taxon>
        <taxon>Polyphaga</taxon>
        <taxon>Cucujiformia</taxon>
        <taxon>Chrysomeloidea</taxon>
        <taxon>Chrysomelidae</taxon>
        <taxon>Chrysomelinae</taxon>
        <taxon>Chrysomelini</taxon>
        <taxon>Phaedon</taxon>
    </lineage>
</organism>
<feature type="compositionally biased region" description="Polar residues" evidence="1">
    <location>
        <begin position="380"/>
        <end position="389"/>
    </location>
</feature>
<evidence type="ECO:0000313" key="3">
    <source>
        <dbReference type="Proteomes" id="UP001153737"/>
    </source>
</evidence>
<feature type="compositionally biased region" description="Polar residues" evidence="1">
    <location>
        <begin position="235"/>
        <end position="249"/>
    </location>
</feature>
<feature type="region of interest" description="Disordered" evidence="1">
    <location>
        <begin position="496"/>
        <end position="551"/>
    </location>
</feature>
<dbReference type="OrthoDB" id="6748046at2759"/>
<evidence type="ECO:0000313" key="2">
    <source>
        <dbReference type="EMBL" id="CAG9816970.1"/>
    </source>
</evidence>
<feature type="region of interest" description="Disordered" evidence="1">
    <location>
        <begin position="205"/>
        <end position="312"/>
    </location>
</feature>
<sequence length="1262" mass="141327">MHSLNVVEDQNLTTFLQRVIDLEEADKETMHLLVFLLMQFLSRSDQAYPAEEKSLAKIQGIVLRHLYLLLGYSQNDRGLYLPPQRLRCSPAFSVFLSNLPQLMDQNHMMGRLVLPTCLILLQYAPSPYYIPNAMEFQQPTYSLWAMEPHFRKHWLMALVVLLYKYQYNQQPHCMQLTSLIRIVLNTLDSQQHHCRRIPATIIMGAPPSRSRDVSQPSLGADIDHPERASPPPSPMYSSDGQSVQASLSSRAGGKGQPAYGKPSAAAGMETHWEEAVQCAHARRPPRGRSVEDETESELIAIPESDLSDSTLQGSFDEGISDSCCEKQLVLVKSPKETYVNQIVRVASKNRPAWIIGNEDELLKSCDNKLAQAQDSMRNCARSNGKQKNNVDAYHAGRPTPLGKHKKTIEPSITPVCTPVSDCDDCYKNHQGLLPTPSLERLLPIGSSRVPDSPLRDDVFSPSTDPRLEIPSQERLLPIGRHSKDACQLADRVRQALGVGRADDGRGADRRGQPEGRPRRAPAPSHSPRKLTKQVALESPPNQSENDENGQFYRTMKLDTQRDLIANHRQRMRKAGPFAMTSYCARDPRRPGAWLSPDTSPKATSEGAGDLRQSSFRIGEDCVSERCSECGLVREEYGDEEIGLCIVALGTFVHREPALAAPMLPDILSIVAKVTTNAMYPWQSESNIHLPGGAISVAHQFLRCVLHQLAPNGIFTQMFQTNAPENIRVQFFKSVIQALVDFNELNPVAPLHLLLETLNSKKTLPIDILPTILQNMGHYLNCLPLEAALGPSTPMWGTVLQQLEILYRKVIFLLNTMDDVTPLLRIIASVFKIPLVSQFKGLLEPFSKVLSYAIQTQTLEYSCLVEICYLCYRAFTKERDKMILSRMVVIELVQALKFKTTIPDSNLLMLINLILQDIGGSIPSNVVIKDCPSIALDYGPSFNTGISECMKMNLTDIVDFLTDFHAMSKMKSYCKGAHVGLNDDTLGGIMKCSIAQYLALEMTKGNGRDNRAVAKYFPWLCNTSATQQGPREFVECIGHIRLLSWLLLGSLTHTALHGHGHGQLPSLPVPHEVSCQIADHIQVIMAGFAEQPKVSVLHMSSLFHTFILCQLWTIYLEQGLNSNIPITEAYNVTMNILFDFWGKVTPCILQLIQQSKMLSEIVSLHFLSMIEALLECQSTFVGKLMPLWTPVLCSNQIQLPGHLQVRLQNCRNFPPTIFQEANPEKLKIANHHNPMLLKWLQRLQFKMGQIELQSSTATQFYSL</sequence>
<evidence type="ECO:0008006" key="4">
    <source>
        <dbReference type="Google" id="ProtNLM"/>
    </source>
</evidence>
<dbReference type="PANTHER" id="PTHR21696:SF2">
    <property type="entry name" value="PROTEIN UNC-79 HOMOLOG"/>
    <property type="match status" value="1"/>
</dbReference>
<dbReference type="InterPro" id="IPR024855">
    <property type="entry name" value="UNC79"/>
</dbReference>
<feature type="region of interest" description="Disordered" evidence="1">
    <location>
        <begin position="443"/>
        <end position="480"/>
    </location>
</feature>
<dbReference type="PANTHER" id="PTHR21696">
    <property type="entry name" value="PROTEIN UNC-79 HOMOLOG"/>
    <property type="match status" value="1"/>
</dbReference>
<reference evidence="2" key="2">
    <citation type="submission" date="2022-10" db="EMBL/GenBank/DDBJ databases">
        <authorList>
            <consortium name="ENA_rothamsted_submissions"/>
            <consortium name="culmorum"/>
            <person name="King R."/>
        </authorList>
    </citation>
    <scope>NUCLEOTIDE SEQUENCE</scope>
</reference>
<reference evidence="2" key="1">
    <citation type="submission" date="2022-01" db="EMBL/GenBank/DDBJ databases">
        <authorList>
            <person name="King R."/>
        </authorList>
    </citation>
    <scope>NUCLEOTIDE SEQUENCE</scope>
</reference>